<gene>
    <name evidence="7" type="ORF">TrVE_jg12625</name>
</gene>
<dbReference type="AlphaFoldDB" id="A0A9W7KRP1"/>
<dbReference type="InterPro" id="IPR042231">
    <property type="entry name" value="Cho/carn_acyl_trans_2"/>
</dbReference>
<name>A0A9W7KRP1_9STRA</name>
<proteinExistence type="inferred from homology"/>
<dbReference type="PROSITE" id="PS00439">
    <property type="entry name" value="ACYLTRANSF_C_1"/>
    <property type="match status" value="1"/>
</dbReference>
<evidence type="ECO:0000256" key="3">
    <source>
        <dbReference type="ARBA" id="ARBA00023315"/>
    </source>
</evidence>
<dbReference type="SUPFAM" id="SSF52777">
    <property type="entry name" value="CoA-dependent acyltransferases"/>
    <property type="match status" value="2"/>
</dbReference>
<dbReference type="EMBL" id="BRXX01000394">
    <property type="protein sequence ID" value="GMI09125.1"/>
    <property type="molecule type" value="Genomic_DNA"/>
</dbReference>
<feature type="active site" description="Proton acceptor" evidence="4">
    <location>
        <position position="343"/>
    </location>
</feature>
<dbReference type="PANTHER" id="PTHR22589:SF103">
    <property type="entry name" value="CARNITINE O-ACETYL-TRANSFERASE, ISOFORM A-RELATED"/>
    <property type="match status" value="1"/>
</dbReference>
<dbReference type="Proteomes" id="UP001165160">
    <property type="component" value="Unassembled WGS sequence"/>
</dbReference>
<evidence type="ECO:0000313" key="7">
    <source>
        <dbReference type="EMBL" id="GMI09125.1"/>
    </source>
</evidence>
<keyword evidence="3 5" id="KW-0012">Acyltransferase</keyword>
<evidence type="ECO:0000313" key="8">
    <source>
        <dbReference type="Proteomes" id="UP001165160"/>
    </source>
</evidence>
<dbReference type="GO" id="GO:0016746">
    <property type="term" value="F:acyltransferase activity"/>
    <property type="evidence" value="ECO:0007669"/>
    <property type="project" value="UniProtKB-KW"/>
</dbReference>
<dbReference type="InterPro" id="IPR000542">
    <property type="entry name" value="Carn_acyl_trans"/>
</dbReference>
<feature type="domain" description="Choline/carnitine acyltransferase" evidence="6">
    <location>
        <begin position="45"/>
        <end position="627"/>
    </location>
</feature>
<evidence type="ECO:0000256" key="5">
    <source>
        <dbReference type="RuleBase" id="RU003801"/>
    </source>
</evidence>
<protein>
    <recommendedName>
        <fullName evidence="6">Choline/carnitine acyltransferase domain-containing protein</fullName>
    </recommendedName>
</protein>
<evidence type="ECO:0000256" key="1">
    <source>
        <dbReference type="ARBA" id="ARBA00005232"/>
    </source>
</evidence>
<keyword evidence="8" id="KW-1185">Reference proteome</keyword>
<comment type="caution">
    <text evidence="7">The sequence shown here is derived from an EMBL/GenBank/DDBJ whole genome shotgun (WGS) entry which is preliminary data.</text>
</comment>
<dbReference type="Gene3D" id="3.30.559.10">
    <property type="entry name" value="Chloramphenicol acetyltransferase-like domain"/>
    <property type="match status" value="1"/>
</dbReference>
<comment type="similarity">
    <text evidence="1 5">Belongs to the carnitine/choline acetyltransferase family.</text>
</comment>
<dbReference type="Gene3D" id="3.30.559.70">
    <property type="entry name" value="Choline/Carnitine o-acyltransferase, domain 2"/>
    <property type="match status" value="1"/>
</dbReference>
<accession>A0A9W7KRP1</accession>
<dbReference type="PROSITE" id="PS00440">
    <property type="entry name" value="ACYLTRANSF_C_2"/>
    <property type="match status" value="1"/>
</dbReference>
<reference evidence="8" key="1">
    <citation type="journal article" date="2023" name="Commun. Biol.">
        <title>Genome analysis of Parmales, the sister group of diatoms, reveals the evolutionary specialization of diatoms from phago-mixotrophs to photoautotrophs.</title>
        <authorList>
            <person name="Ban H."/>
            <person name="Sato S."/>
            <person name="Yoshikawa S."/>
            <person name="Yamada K."/>
            <person name="Nakamura Y."/>
            <person name="Ichinomiya M."/>
            <person name="Sato N."/>
            <person name="Blanc-Mathieu R."/>
            <person name="Endo H."/>
            <person name="Kuwata A."/>
            <person name="Ogata H."/>
        </authorList>
    </citation>
    <scope>NUCLEOTIDE SEQUENCE [LARGE SCALE GENOMIC DNA]</scope>
    <source>
        <strain evidence="8">NIES 3699</strain>
    </source>
</reference>
<evidence type="ECO:0000256" key="2">
    <source>
        <dbReference type="ARBA" id="ARBA00022679"/>
    </source>
</evidence>
<evidence type="ECO:0000259" key="6">
    <source>
        <dbReference type="Pfam" id="PF00755"/>
    </source>
</evidence>
<keyword evidence="2 5" id="KW-0808">Transferase</keyword>
<evidence type="ECO:0000256" key="4">
    <source>
        <dbReference type="PIRSR" id="PIRSR600542-1"/>
    </source>
</evidence>
<sequence>MTSSPLRPWPIPSLTSSGDYTFDSSLLEQSIGGALYSKQSTLPNLPVPTLSDTLRLLKNSVKAQCKNEQEWKNVNAKIDAFEQEGGKTLQRRLEKRALDNPDSSWLQLWWNTLGYLQVRDPVPVNVSYFFQFSDDPTASTGIQRAASLLTSTALFRKSVCSGTLSCETIGKSSTPLCSAAWKYMFNACRIPNTSEDTYKIHDPSLHSHVVVLRNGVYLSFPFVDSNSDPLPCSVIESLLSVCVDVSDNSESEMPNIGVMTANDRDEWAEDRREIIRIKGGKEGLEIIESAAILLCLDESSPVSYECSSNGFWHGGPKSGNRFFDKSIQLLVTENGKAGLLGEHSMMDGMPMVRYADFIATKSYADVVTQHPLPRDYPNGMMPSTQVTHVFDESTSRALSASKTINDRVARATIAFNKLVGDQDLNVQSFQGYGSSFMKSMKFSPDAYVQMAIQLATYRLFSTCVGTYEASQVRVFKHGRTETTRSCSVHSRMWCEEMGLRRDGKDDDTNERTKRVQMLRSAAKQHVNYLKSAGKGLGVDRHMFGLSMLVDKREDAPSLFSDEAYKRAKTWRVSTSHLTHPKFDNWGWGEVVPDGVGVAYSIHPNRCVFNVTARKDTGYSQRLAYLLEEALVEMRQLLEKEMLGGGEGRNKL</sequence>
<organism evidence="7 8">
    <name type="scientific">Triparma verrucosa</name>
    <dbReference type="NCBI Taxonomy" id="1606542"/>
    <lineage>
        <taxon>Eukaryota</taxon>
        <taxon>Sar</taxon>
        <taxon>Stramenopiles</taxon>
        <taxon>Ochrophyta</taxon>
        <taxon>Bolidophyceae</taxon>
        <taxon>Parmales</taxon>
        <taxon>Triparmaceae</taxon>
        <taxon>Triparma</taxon>
    </lineage>
</organism>
<dbReference type="InterPro" id="IPR023213">
    <property type="entry name" value="CAT-like_dom_sf"/>
</dbReference>
<dbReference type="PANTHER" id="PTHR22589">
    <property type="entry name" value="CARNITINE O-ACYLTRANSFERASE"/>
    <property type="match status" value="1"/>
</dbReference>
<dbReference type="InterPro" id="IPR039551">
    <property type="entry name" value="Cho/carn_acyl_trans"/>
</dbReference>
<dbReference type="Pfam" id="PF00755">
    <property type="entry name" value="Carn_acyltransf"/>
    <property type="match status" value="1"/>
</dbReference>